<feature type="region of interest" description="Disordered" evidence="1">
    <location>
        <begin position="60"/>
        <end position="112"/>
    </location>
</feature>
<evidence type="ECO:0000313" key="2">
    <source>
        <dbReference type="EMBL" id="CAF1716687.1"/>
    </source>
</evidence>
<feature type="compositionally biased region" description="Gly residues" evidence="1">
    <location>
        <begin position="103"/>
        <end position="112"/>
    </location>
</feature>
<evidence type="ECO:0000256" key="1">
    <source>
        <dbReference type="SAM" id="MobiDB-lite"/>
    </source>
</evidence>
<dbReference type="Gramene" id="CDX81192">
    <property type="protein sequence ID" value="CDX81192"/>
    <property type="gene ID" value="GSBRNA2T00134653001"/>
</dbReference>
<name>A0A816IZK6_BRANA</name>
<dbReference type="SMR" id="A0A816IZK6"/>
<dbReference type="AlphaFoldDB" id="A0A816IZK6"/>
<proteinExistence type="predicted"/>
<dbReference type="EMBL" id="HG994373">
    <property type="protein sequence ID" value="CAF1716687.1"/>
    <property type="molecule type" value="Genomic_DNA"/>
</dbReference>
<organism evidence="2">
    <name type="scientific">Brassica napus</name>
    <name type="common">Rape</name>
    <dbReference type="NCBI Taxonomy" id="3708"/>
    <lineage>
        <taxon>Eukaryota</taxon>
        <taxon>Viridiplantae</taxon>
        <taxon>Streptophyta</taxon>
        <taxon>Embryophyta</taxon>
        <taxon>Tracheophyta</taxon>
        <taxon>Spermatophyta</taxon>
        <taxon>Magnoliopsida</taxon>
        <taxon>eudicotyledons</taxon>
        <taxon>Gunneridae</taxon>
        <taxon>Pentapetalae</taxon>
        <taxon>rosids</taxon>
        <taxon>malvids</taxon>
        <taxon>Brassicales</taxon>
        <taxon>Brassicaceae</taxon>
        <taxon>Brassiceae</taxon>
        <taxon>Brassica</taxon>
    </lineage>
</organism>
<protein>
    <submittedName>
        <fullName evidence="2">(rape) hypothetical protein</fullName>
    </submittedName>
</protein>
<dbReference type="Proteomes" id="UP001295469">
    <property type="component" value="Chromosome C09"/>
</dbReference>
<reference evidence="2" key="1">
    <citation type="submission" date="2021-01" db="EMBL/GenBank/DDBJ databases">
        <authorList>
            <consortium name="Genoscope - CEA"/>
            <person name="William W."/>
        </authorList>
    </citation>
    <scope>NUCLEOTIDE SEQUENCE</scope>
</reference>
<gene>
    <name evidence="2" type="ORF">DARMORV10_C09P09480.1</name>
</gene>
<feature type="compositionally biased region" description="Polar residues" evidence="1">
    <location>
        <begin position="60"/>
        <end position="73"/>
    </location>
</feature>
<accession>A0A816IZK6</accession>
<sequence length="112" mass="12513">MSFSSRWDCMCRNERAVSLAIELNEKLQRILNRHKDLLSGKITVPGRSTTSNGHKKLELNASTANSSISNPTHLNLGDEEEETEHERINRPLTRPLPSKELLHGGGDSHSQS</sequence>